<keyword evidence="3" id="KW-0547">Nucleotide-binding</keyword>
<dbReference type="Gene3D" id="3.30.590.20">
    <property type="match status" value="1"/>
</dbReference>
<evidence type="ECO:0000256" key="3">
    <source>
        <dbReference type="ARBA" id="ARBA00022741"/>
    </source>
</evidence>
<dbReference type="AlphaFoldDB" id="A0A6A1WK86"/>
<organism evidence="5 6">
    <name type="scientific">Morella rubra</name>
    <name type="common">Chinese bayberry</name>
    <dbReference type="NCBI Taxonomy" id="262757"/>
    <lineage>
        <taxon>Eukaryota</taxon>
        <taxon>Viridiplantae</taxon>
        <taxon>Streptophyta</taxon>
        <taxon>Embryophyta</taxon>
        <taxon>Tracheophyta</taxon>
        <taxon>Spermatophyta</taxon>
        <taxon>Magnoliopsida</taxon>
        <taxon>eudicotyledons</taxon>
        <taxon>Gunneridae</taxon>
        <taxon>Pentapetalae</taxon>
        <taxon>rosids</taxon>
        <taxon>fabids</taxon>
        <taxon>Fagales</taxon>
        <taxon>Myricaceae</taxon>
        <taxon>Morella</taxon>
    </lineage>
</organism>
<accession>A0A6A1WK86</accession>
<keyword evidence="2 5" id="KW-0436">Ligase</keyword>
<dbReference type="OrthoDB" id="1690894at2759"/>
<keyword evidence="4" id="KW-0067">ATP-binding</keyword>
<dbReference type="InterPro" id="IPR006336">
    <property type="entry name" value="GCS2"/>
</dbReference>
<sequence length="244" mass="27030">MAVFSWTVWSRSMLSSTAANNRDLHSPMKESGVRVMSCLPCNLVEPRIMRRSHGRGQRVIVGASPTEAALVPTKPMITKEDLVAYLASGCKPKGNWRIGAEHEKFGFDLGTLRPLRYEQIAELLHGIAERFDWDKVMEGDNIIGLVQGKQSISLEPGGQLELSGAPVETLHQTCAEINSHLSQVKSVAEKMGVGFLGIGFQPKCEIEDIPIIPKARFGIIRKYWPQVGSLARDVMYRTCTVQVK</sequence>
<reference evidence="5 6" key="1">
    <citation type="journal article" date="2019" name="Plant Biotechnol. J.">
        <title>The red bayberry genome and genetic basis of sex determination.</title>
        <authorList>
            <person name="Jia H.M."/>
            <person name="Jia H.J."/>
            <person name="Cai Q.L."/>
            <person name="Wang Y."/>
            <person name="Zhao H.B."/>
            <person name="Yang W.F."/>
            <person name="Wang G.Y."/>
            <person name="Li Y.H."/>
            <person name="Zhan D.L."/>
            <person name="Shen Y.T."/>
            <person name="Niu Q.F."/>
            <person name="Chang L."/>
            <person name="Qiu J."/>
            <person name="Zhao L."/>
            <person name="Xie H.B."/>
            <person name="Fu W.Y."/>
            <person name="Jin J."/>
            <person name="Li X.W."/>
            <person name="Jiao Y."/>
            <person name="Zhou C.C."/>
            <person name="Tu T."/>
            <person name="Chai C.Y."/>
            <person name="Gao J.L."/>
            <person name="Fan L.J."/>
            <person name="van de Weg E."/>
            <person name="Wang J.Y."/>
            <person name="Gao Z.S."/>
        </authorList>
    </citation>
    <scope>NUCLEOTIDE SEQUENCE [LARGE SCALE GENOMIC DNA]</scope>
    <source>
        <tissue evidence="5">Leaves</tissue>
    </source>
</reference>
<evidence type="ECO:0000313" key="5">
    <source>
        <dbReference type="EMBL" id="KAB1223270.1"/>
    </source>
</evidence>
<dbReference type="PANTHER" id="PTHR34378:SF1">
    <property type="entry name" value="GLUTAMATE--CYSTEINE LIGASE, CHLOROPLASTIC"/>
    <property type="match status" value="1"/>
</dbReference>
<dbReference type="GO" id="GO:0006750">
    <property type="term" value="P:glutathione biosynthetic process"/>
    <property type="evidence" value="ECO:0007669"/>
    <property type="project" value="InterPro"/>
</dbReference>
<protein>
    <recommendedName>
        <fullName evidence="1">glutamate--cysteine ligase</fullName>
        <ecNumber evidence="1">6.3.2.2</ecNumber>
    </recommendedName>
</protein>
<dbReference type="PANTHER" id="PTHR34378">
    <property type="entry name" value="GLUTAMATE--CYSTEINE LIGASE, CHLOROPLASTIC"/>
    <property type="match status" value="1"/>
</dbReference>
<dbReference type="Proteomes" id="UP000516437">
    <property type="component" value="Chromosome 2"/>
</dbReference>
<name>A0A6A1WK86_9ROSI</name>
<dbReference type="GO" id="GO:0005524">
    <property type="term" value="F:ATP binding"/>
    <property type="evidence" value="ECO:0007669"/>
    <property type="project" value="UniProtKB-KW"/>
</dbReference>
<evidence type="ECO:0000256" key="2">
    <source>
        <dbReference type="ARBA" id="ARBA00022598"/>
    </source>
</evidence>
<comment type="caution">
    <text evidence="5">The sequence shown here is derived from an EMBL/GenBank/DDBJ whole genome shotgun (WGS) entry which is preliminary data.</text>
</comment>
<evidence type="ECO:0000256" key="4">
    <source>
        <dbReference type="ARBA" id="ARBA00022840"/>
    </source>
</evidence>
<dbReference type="EMBL" id="RXIC02000020">
    <property type="protein sequence ID" value="KAB1223270.1"/>
    <property type="molecule type" value="Genomic_DNA"/>
</dbReference>
<keyword evidence="6" id="KW-1185">Reference proteome</keyword>
<dbReference type="GO" id="GO:0004357">
    <property type="term" value="F:glutamate-cysteine ligase activity"/>
    <property type="evidence" value="ECO:0007669"/>
    <property type="project" value="UniProtKB-EC"/>
</dbReference>
<proteinExistence type="predicted"/>
<evidence type="ECO:0000313" key="6">
    <source>
        <dbReference type="Proteomes" id="UP000516437"/>
    </source>
</evidence>
<dbReference type="SUPFAM" id="SSF55931">
    <property type="entry name" value="Glutamine synthetase/guanido kinase"/>
    <property type="match status" value="1"/>
</dbReference>
<dbReference type="InterPro" id="IPR035434">
    <property type="entry name" value="GCL_bact_plant"/>
</dbReference>
<dbReference type="InterPro" id="IPR014746">
    <property type="entry name" value="Gln_synth/guanido_kin_cat_dom"/>
</dbReference>
<evidence type="ECO:0000256" key="1">
    <source>
        <dbReference type="ARBA" id="ARBA00012220"/>
    </source>
</evidence>
<dbReference type="Pfam" id="PF04107">
    <property type="entry name" value="GCS2"/>
    <property type="match status" value="1"/>
</dbReference>
<gene>
    <name evidence="5" type="ORF">CJ030_MR2G002415</name>
</gene>
<dbReference type="EC" id="6.3.2.2" evidence="1"/>